<dbReference type="EMBL" id="KV454299">
    <property type="protein sequence ID" value="ODQ70937.1"/>
    <property type="molecule type" value="Genomic_DNA"/>
</dbReference>
<dbReference type="AlphaFoldDB" id="A0A1E3Q1N5"/>
<protein>
    <submittedName>
        <fullName evidence="1">Uncharacterized protein</fullName>
    </submittedName>
</protein>
<keyword evidence="2" id="KW-1185">Reference proteome</keyword>
<sequence length="67" mass="7830">MSAHGFCKFLLVHLPIWDTPHNYRAVKFKFEFDARISKIGFLNMHGLLNTVSTCTVIYYVNISMQYT</sequence>
<name>A0A1E3Q1N5_LIPST</name>
<organism evidence="1 2">
    <name type="scientific">Lipomyces starkeyi NRRL Y-11557</name>
    <dbReference type="NCBI Taxonomy" id="675824"/>
    <lineage>
        <taxon>Eukaryota</taxon>
        <taxon>Fungi</taxon>
        <taxon>Dikarya</taxon>
        <taxon>Ascomycota</taxon>
        <taxon>Saccharomycotina</taxon>
        <taxon>Lipomycetes</taxon>
        <taxon>Lipomycetales</taxon>
        <taxon>Lipomycetaceae</taxon>
        <taxon>Lipomyces</taxon>
    </lineage>
</organism>
<reference evidence="1 2" key="1">
    <citation type="journal article" date="2016" name="Proc. Natl. Acad. Sci. U.S.A.">
        <title>Comparative genomics of biotechnologically important yeasts.</title>
        <authorList>
            <person name="Riley R."/>
            <person name="Haridas S."/>
            <person name="Wolfe K.H."/>
            <person name="Lopes M.R."/>
            <person name="Hittinger C.T."/>
            <person name="Goeker M."/>
            <person name="Salamov A.A."/>
            <person name="Wisecaver J.H."/>
            <person name="Long T.M."/>
            <person name="Calvey C.H."/>
            <person name="Aerts A.L."/>
            <person name="Barry K.W."/>
            <person name="Choi C."/>
            <person name="Clum A."/>
            <person name="Coughlan A.Y."/>
            <person name="Deshpande S."/>
            <person name="Douglass A.P."/>
            <person name="Hanson S.J."/>
            <person name="Klenk H.-P."/>
            <person name="LaButti K.M."/>
            <person name="Lapidus A."/>
            <person name="Lindquist E.A."/>
            <person name="Lipzen A.M."/>
            <person name="Meier-Kolthoff J.P."/>
            <person name="Ohm R.A."/>
            <person name="Otillar R.P."/>
            <person name="Pangilinan J.L."/>
            <person name="Peng Y."/>
            <person name="Rokas A."/>
            <person name="Rosa C.A."/>
            <person name="Scheuner C."/>
            <person name="Sibirny A.A."/>
            <person name="Slot J.C."/>
            <person name="Stielow J.B."/>
            <person name="Sun H."/>
            <person name="Kurtzman C.P."/>
            <person name="Blackwell M."/>
            <person name="Grigoriev I.V."/>
            <person name="Jeffries T.W."/>
        </authorList>
    </citation>
    <scope>NUCLEOTIDE SEQUENCE [LARGE SCALE GENOMIC DNA]</scope>
    <source>
        <strain evidence="1 2">NRRL Y-11557</strain>
    </source>
</reference>
<evidence type="ECO:0000313" key="2">
    <source>
        <dbReference type="Proteomes" id="UP000094385"/>
    </source>
</evidence>
<dbReference type="Proteomes" id="UP000094385">
    <property type="component" value="Unassembled WGS sequence"/>
</dbReference>
<proteinExistence type="predicted"/>
<accession>A0A1E3Q1N5</accession>
<gene>
    <name evidence="1" type="ORF">LIPSTDRAFT_162894</name>
</gene>
<evidence type="ECO:0000313" key="1">
    <source>
        <dbReference type="EMBL" id="ODQ70937.1"/>
    </source>
</evidence>